<dbReference type="Proteomes" id="UP000054350">
    <property type="component" value="Unassembled WGS sequence"/>
</dbReference>
<dbReference type="EMBL" id="GG745351">
    <property type="protein sequence ID" value="KNE66878.1"/>
    <property type="molecule type" value="Genomic_DNA"/>
</dbReference>
<reference evidence="1 2" key="1">
    <citation type="submission" date="2009-11" db="EMBL/GenBank/DDBJ databases">
        <title>Annotation of Allomyces macrogynus ATCC 38327.</title>
        <authorList>
            <consortium name="The Broad Institute Genome Sequencing Platform"/>
            <person name="Russ C."/>
            <person name="Cuomo C."/>
            <person name="Burger G."/>
            <person name="Gray M.W."/>
            <person name="Holland P.W.H."/>
            <person name="King N."/>
            <person name="Lang F.B.F."/>
            <person name="Roger A.J."/>
            <person name="Ruiz-Trillo I."/>
            <person name="Young S.K."/>
            <person name="Zeng Q."/>
            <person name="Gargeya S."/>
            <person name="Fitzgerald M."/>
            <person name="Haas B."/>
            <person name="Abouelleil A."/>
            <person name="Alvarado L."/>
            <person name="Arachchi H.M."/>
            <person name="Berlin A."/>
            <person name="Chapman S.B."/>
            <person name="Gearin G."/>
            <person name="Goldberg J."/>
            <person name="Griggs A."/>
            <person name="Gujja S."/>
            <person name="Hansen M."/>
            <person name="Heiman D."/>
            <person name="Howarth C."/>
            <person name="Larimer J."/>
            <person name="Lui A."/>
            <person name="MacDonald P.J.P."/>
            <person name="McCowen C."/>
            <person name="Montmayeur A."/>
            <person name="Murphy C."/>
            <person name="Neiman D."/>
            <person name="Pearson M."/>
            <person name="Priest M."/>
            <person name="Roberts A."/>
            <person name="Saif S."/>
            <person name="Shea T."/>
            <person name="Sisk P."/>
            <person name="Stolte C."/>
            <person name="Sykes S."/>
            <person name="Wortman J."/>
            <person name="Nusbaum C."/>
            <person name="Birren B."/>
        </authorList>
    </citation>
    <scope>NUCLEOTIDE SEQUENCE [LARGE SCALE GENOMIC DNA]</scope>
    <source>
        <strain evidence="1 2">ATCC 38327</strain>
    </source>
</reference>
<evidence type="ECO:0000313" key="1">
    <source>
        <dbReference type="EMBL" id="KNE66878.1"/>
    </source>
</evidence>
<proteinExistence type="predicted"/>
<dbReference type="VEuPathDB" id="FungiDB:AMAG_19542"/>
<organism evidence="1 2">
    <name type="scientific">Allomyces macrogynus (strain ATCC 38327)</name>
    <name type="common">Allomyces javanicus var. macrogynus</name>
    <dbReference type="NCBI Taxonomy" id="578462"/>
    <lineage>
        <taxon>Eukaryota</taxon>
        <taxon>Fungi</taxon>
        <taxon>Fungi incertae sedis</taxon>
        <taxon>Blastocladiomycota</taxon>
        <taxon>Blastocladiomycetes</taxon>
        <taxon>Blastocladiales</taxon>
        <taxon>Blastocladiaceae</taxon>
        <taxon>Allomyces</taxon>
    </lineage>
</organism>
<protein>
    <submittedName>
        <fullName evidence="1">Uncharacterized protein</fullName>
    </submittedName>
</protein>
<keyword evidence="2" id="KW-1185">Reference proteome</keyword>
<dbReference type="AlphaFoldDB" id="A0A0L0SWC8"/>
<gene>
    <name evidence="1" type="ORF">AMAG_19542</name>
</gene>
<name>A0A0L0SWC8_ALLM3</name>
<sequence length="96" mass="9899">MFQGASASGTRSHPLAGLVGDAEATTVASDAVHAVAAKIAPFVPGTSGKTIRECLTRPVLTVIALYFAVKEVYLGTAAESAHTLCRVCAHAGDWCR</sequence>
<accession>A0A0L0SWC8</accession>
<reference evidence="2" key="2">
    <citation type="submission" date="2009-11" db="EMBL/GenBank/DDBJ databases">
        <title>The Genome Sequence of Allomyces macrogynus strain ATCC 38327.</title>
        <authorList>
            <consortium name="The Broad Institute Genome Sequencing Platform"/>
            <person name="Russ C."/>
            <person name="Cuomo C."/>
            <person name="Shea T."/>
            <person name="Young S.K."/>
            <person name="Zeng Q."/>
            <person name="Koehrsen M."/>
            <person name="Haas B."/>
            <person name="Borodovsky M."/>
            <person name="Guigo R."/>
            <person name="Alvarado L."/>
            <person name="Berlin A."/>
            <person name="Borenstein D."/>
            <person name="Chen Z."/>
            <person name="Engels R."/>
            <person name="Freedman E."/>
            <person name="Gellesch M."/>
            <person name="Goldberg J."/>
            <person name="Griggs A."/>
            <person name="Gujja S."/>
            <person name="Heiman D."/>
            <person name="Hepburn T."/>
            <person name="Howarth C."/>
            <person name="Jen D."/>
            <person name="Larson L."/>
            <person name="Lewis B."/>
            <person name="Mehta T."/>
            <person name="Park D."/>
            <person name="Pearson M."/>
            <person name="Roberts A."/>
            <person name="Saif S."/>
            <person name="Shenoy N."/>
            <person name="Sisk P."/>
            <person name="Stolte C."/>
            <person name="Sykes S."/>
            <person name="Walk T."/>
            <person name="White J."/>
            <person name="Yandava C."/>
            <person name="Burger G."/>
            <person name="Gray M.W."/>
            <person name="Holland P.W.H."/>
            <person name="King N."/>
            <person name="Lang F.B.F."/>
            <person name="Roger A.J."/>
            <person name="Ruiz-Trillo I."/>
            <person name="Lander E."/>
            <person name="Nusbaum C."/>
        </authorList>
    </citation>
    <scope>NUCLEOTIDE SEQUENCE [LARGE SCALE GENOMIC DNA]</scope>
    <source>
        <strain evidence="2">ATCC 38327</strain>
    </source>
</reference>
<evidence type="ECO:0000313" key="2">
    <source>
        <dbReference type="Proteomes" id="UP000054350"/>
    </source>
</evidence>